<organism evidence="1 2">
    <name type="scientific">Persea americana</name>
    <name type="common">Avocado</name>
    <dbReference type="NCBI Taxonomy" id="3435"/>
    <lineage>
        <taxon>Eukaryota</taxon>
        <taxon>Viridiplantae</taxon>
        <taxon>Streptophyta</taxon>
        <taxon>Embryophyta</taxon>
        <taxon>Tracheophyta</taxon>
        <taxon>Spermatophyta</taxon>
        <taxon>Magnoliopsida</taxon>
        <taxon>Magnoliidae</taxon>
        <taxon>Laurales</taxon>
        <taxon>Lauraceae</taxon>
        <taxon>Persea</taxon>
    </lineage>
</organism>
<proteinExistence type="predicted"/>
<gene>
    <name evidence="1" type="ORF">MRB53_011961</name>
</gene>
<accession>A0ACC2LXD7</accession>
<comment type="caution">
    <text evidence="1">The sequence shown here is derived from an EMBL/GenBank/DDBJ whole genome shotgun (WGS) entry which is preliminary data.</text>
</comment>
<sequence length="410" mass="43529">MAGEEENPTFHDFFGMSCTESAAVPPKKAGFFRESRVPEASASVGASSGAHGPVSASSDLGSERQARNNPEGVQFQGSMSDLSGPEMSKGRKRSNSDLAFMGSVRDRIHHVGPDSLESVRLFKMFQNEAGGERPRSHGDELAFAMQPPRSNSTAPLILQPPISSRPELVVSNWDRSVPMNVGPVVHHPSRLGQLATYVDKFSSNRYKDGSPSTSLITQPAADEGSRTGIKGSGILNVTNATSGAAERNLTGVLLNSSKPKAVPLNNEIETSSPLSFASRHSSAPTSRQMTIFYGGQAHVFDDVHPSKADAIMALAGSSGGSWSTNYLSRSSVRPPLNEAYVPNRENEIGSKDIALSQDIQGRLSTLGTSKGSSHGGRISYPGAHQGLRQTRDTGTVAQASDPNTEGKREV</sequence>
<evidence type="ECO:0000313" key="1">
    <source>
        <dbReference type="EMBL" id="KAJ8637694.1"/>
    </source>
</evidence>
<protein>
    <submittedName>
        <fullName evidence="1">Uncharacterized protein</fullName>
    </submittedName>
</protein>
<name>A0ACC2LXD7_PERAE</name>
<reference evidence="1 2" key="1">
    <citation type="journal article" date="2022" name="Hortic Res">
        <title>A haplotype resolved chromosomal level avocado genome allows analysis of novel avocado genes.</title>
        <authorList>
            <person name="Nath O."/>
            <person name="Fletcher S.J."/>
            <person name="Hayward A."/>
            <person name="Shaw L.M."/>
            <person name="Masouleh A.K."/>
            <person name="Furtado A."/>
            <person name="Henry R.J."/>
            <person name="Mitter N."/>
        </authorList>
    </citation>
    <scope>NUCLEOTIDE SEQUENCE [LARGE SCALE GENOMIC DNA]</scope>
    <source>
        <strain evidence="2">cv. Hass</strain>
    </source>
</reference>
<keyword evidence="2" id="KW-1185">Reference proteome</keyword>
<evidence type="ECO:0000313" key="2">
    <source>
        <dbReference type="Proteomes" id="UP001234297"/>
    </source>
</evidence>
<dbReference type="Proteomes" id="UP001234297">
    <property type="component" value="Chromosome 3"/>
</dbReference>
<dbReference type="EMBL" id="CM056811">
    <property type="protein sequence ID" value="KAJ8637694.1"/>
    <property type="molecule type" value="Genomic_DNA"/>
</dbReference>